<name>A0A1M7YJ46_9BACT</name>
<proteinExistence type="predicted"/>
<sequence>MYNEKRSEVSLKPYCNFFPAYLDWQYSDRDTAKPNPCQSCQRNSCFNDAQCGTVKA</sequence>
<protein>
    <submittedName>
        <fullName evidence="1">Uncharacterized protein</fullName>
    </submittedName>
</protein>
<dbReference type="EMBL" id="FRFE01000038">
    <property type="protein sequence ID" value="SHO52633.1"/>
    <property type="molecule type" value="Genomic_DNA"/>
</dbReference>
<organism evidence="1 2">
    <name type="scientific">Desulfopila aestuarii DSM 18488</name>
    <dbReference type="NCBI Taxonomy" id="1121416"/>
    <lineage>
        <taxon>Bacteria</taxon>
        <taxon>Pseudomonadati</taxon>
        <taxon>Thermodesulfobacteriota</taxon>
        <taxon>Desulfobulbia</taxon>
        <taxon>Desulfobulbales</taxon>
        <taxon>Desulfocapsaceae</taxon>
        <taxon>Desulfopila</taxon>
    </lineage>
</organism>
<gene>
    <name evidence="1" type="ORF">SAMN02745220_04659</name>
</gene>
<dbReference type="AlphaFoldDB" id="A0A1M7YJ46"/>
<dbReference type="Proteomes" id="UP000184603">
    <property type="component" value="Unassembled WGS sequence"/>
</dbReference>
<reference evidence="1 2" key="1">
    <citation type="submission" date="2016-12" db="EMBL/GenBank/DDBJ databases">
        <authorList>
            <person name="Song W.-J."/>
            <person name="Kurnit D.M."/>
        </authorList>
    </citation>
    <scope>NUCLEOTIDE SEQUENCE [LARGE SCALE GENOMIC DNA]</scope>
    <source>
        <strain evidence="1 2">DSM 18488</strain>
    </source>
</reference>
<evidence type="ECO:0000313" key="2">
    <source>
        <dbReference type="Proteomes" id="UP000184603"/>
    </source>
</evidence>
<evidence type="ECO:0000313" key="1">
    <source>
        <dbReference type="EMBL" id="SHO52633.1"/>
    </source>
</evidence>
<accession>A0A1M7YJ46</accession>
<keyword evidence="2" id="KW-1185">Reference proteome</keyword>